<gene>
    <name evidence="1" type="ORF">EGT71_14870</name>
</gene>
<dbReference type="RefSeq" id="WP_125294004.1">
    <property type="nucleotide sequence ID" value="NZ_RHWZ01000008.1"/>
</dbReference>
<reference evidence="1 2" key="1">
    <citation type="submission" date="2018-10" db="EMBL/GenBank/DDBJ databases">
        <title>Transmission dynamics of multidrug resistant bacteria on intensive care unit surfaces.</title>
        <authorList>
            <person name="D'Souza A.W."/>
            <person name="Potter R.F."/>
            <person name="Wallace M."/>
            <person name="Shupe A."/>
            <person name="Patel S."/>
            <person name="Sun S."/>
            <person name="Gul D."/>
            <person name="Kwon J.H."/>
            <person name="Andleeb S."/>
            <person name="Burnham C.-A.D."/>
            <person name="Dantas G."/>
        </authorList>
    </citation>
    <scope>NUCLEOTIDE SEQUENCE [LARGE SCALE GENOMIC DNA]</scope>
    <source>
        <strain evidence="1 2">AS_373</strain>
    </source>
</reference>
<proteinExistence type="predicted"/>
<accession>A0A427UVE2</accession>
<name>A0A427UVE2_9ENTR</name>
<sequence>MSTEVTPAQNIRLEILAVVSYDNAAAKQAIEFVNDERLKYLVFVQQYGRVLDYRDNADRTAKAIEFAEETLKLFESATEE</sequence>
<dbReference type="AlphaFoldDB" id="A0A427UVE2"/>
<comment type="caution">
    <text evidence="1">The sequence shown here is derived from an EMBL/GenBank/DDBJ whole genome shotgun (WGS) entry which is preliminary data.</text>
</comment>
<dbReference type="EMBL" id="RHXB01000010">
    <property type="protein sequence ID" value="RSE24456.1"/>
    <property type="molecule type" value="Genomic_DNA"/>
</dbReference>
<dbReference type="InterPro" id="IPR022544">
    <property type="entry name" value="Phage_P22_Orf80"/>
</dbReference>
<evidence type="ECO:0000313" key="2">
    <source>
        <dbReference type="Proteomes" id="UP000275331"/>
    </source>
</evidence>
<protein>
    <submittedName>
        <fullName evidence="1">DUF2560 family protein</fullName>
    </submittedName>
</protein>
<evidence type="ECO:0000313" key="1">
    <source>
        <dbReference type="EMBL" id="RSE24456.1"/>
    </source>
</evidence>
<dbReference type="Pfam" id="PF10834">
    <property type="entry name" value="DUF2560"/>
    <property type="match status" value="1"/>
</dbReference>
<dbReference type="Proteomes" id="UP000275331">
    <property type="component" value="Unassembled WGS sequence"/>
</dbReference>
<organism evidence="1 2">
    <name type="scientific">Atlantibacter subterraneus</name>
    <dbReference type="NCBI Taxonomy" id="255519"/>
    <lineage>
        <taxon>Bacteria</taxon>
        <taxon>Pseudomonadati</taxon>
        <taxon>Pseudomonadota</taxon>
        <taxon>Gammaproteobacteria</taxon>
        <taxon>Enterobacterales</taxon>
        <taxon>Enterobacteriaceae</taxon>
        <taxon>Atlantibacter</taxon>
    </lineage>
</organism>